<organism evidence="4 6">
    <name type="scientific">Borrelia miyamotoi</name>
    <dbReference type="NCBI Taxonomy" id="47466"/>
    <lineage>
        <taxon>Bacteria</taxon>
        <taxon>Pseudomonadati</taxon>
        <taxon>Spirochaetota</taxon>
        <taxon>Spirochaetia</taxon>
        <taxon>Spirochaetales</taxon>
        <taxon>Borreliaceae</taxon>
        <taxon>Borrelia</taxon>
    </lineage>
</organism>
<dbReference type="AlphaFoldDB" id="A0AAP9CGC7"/>
<evidence type="ECO:0000313" key="5">
    <source>
        <dbReference type="Proteomes" id="UP000230633"/>
    </source>
</evidence>
<evidence type="ECO:0000256" key="1">
    <source>
        <dbReference type="PROSITE-ProRule" id="PRU00339"/>
    </source>
</evidence>
<dbReference type="GeneID" id="75117848"/>
<reference evidence="6" key="1">
    <citation type="submission" date="2019-03" db="EMBL/GenBank/DDBJ databases">
        <title>Whole genome sequencing of Borrelia miyamotoi strains isolated at the Russian territory.</title>
        <authorList>
            <person name="Kuleshov K.V."/>
            <person name="Platonov A.E."/>
            <person name="Goptar I.A."/>
            <person name="Shipulin G.A."/>
            <person name="Markelov M.L."/>
            <person name="Koetsveld J."/>
            <person name="Kolyasnikova N.M."/>
            <person name="Sarksyan D.S."/>
            <person name="Toporkova M.G."/>
            <person name="Hovius J.W."/>
        </authorList>
    </citation>
    <scope>NUCLEOTIDE SEQUENCE [LARGE SCALE GENOMIC DNA]</scope>
    <source>
        <strain evidence="3 5">Yekat-1</strain>
        <strain evidence="6">Yekat-76</strain>
    </source>
</reference>
<dbReference type="Gene3D" id="1.25.40.10">
    <property type="entry name" value="Tetratricopeptide repeat domain"/>
    <property type="match status" value="1"/>
</dbReference>
<accession>A0AAP9CGC7</accession>
<keyword evidence="1" id="KW-0802">TPR repeat</keyword>
<dbReference type="EMBL" id="CP036557">
    <property type="protein sequence ID" value="QBK62221.2"/>
    <property type="molecule type" value="Genomic_DNA"/>
</dbReference>
<dbReference type="SUPFAM" id="SSF48452">
    <property type="entry name" value="TPR-like"/>
    <property type="match status" value="1"/>
</dbReference>
<keyword evidence="5" id="KW-1185">Reference proteome</keyword>
<keyword evidence="2" id="KW-1133">Transmembrane helix</keyword>
<evidence type="ECO:0000313" key="6">
    <source>
        <dbReference type="Proteomes" id="UP000291995"/>
    </source>
</evidence>
<dbReference type="PROSITE" id="PS50005">
    <property type="entry name" value="TPR"/>
    <property type="match status" value="1"/>
</dbReference>
<dbReference type="RefSeq" id="WP_025443975.1">
    <property type="nucleotide sequence ID" value="NZ_AP024371.1"/>
</dbReference>
<evidence type="ECO:0000313" key="3">
    <source>
        <dbReference type="EMBL" id="ATQ16229.2"/>
    </source>
</evidence>
<evidence type="ECO:0000313" key="4">
    <source>
        <dbReference type="EMBL" id="QBK62221.2"/>
    </source>
</evidence>
<name>A0AAP9CGC7_9SPIR</name>
<proteinExistence type="predicted"/>
<feature type="transmembrane region" description="Helical" evidence="2">
    <location>
        <begin position="149"/>
        <end position="172"/>
    </location>
</feature>
<gene>
    <name evidence="3" type="ORF">CNO13_03590</name>
    <name evidence="4" type="ORF">EZU67_03575</name>
</gene>
<dbReference type="Proteomes" id="UP000230633">
    <property type="component" value="Chromosome"/>
</dbReference>
<sequence>MEPNKLINKSIRYYNSQRYSDVIKLLEKEIFFYKNHYFYHYILGISYLRIGNLGNAQTYLKKAYTLNPTEPDVKQSIAILLAAQGKEDKAIQIWLKMIEENQAIKRSELSLETIRKNPIQGTLFLNKNKLYAKLFPEIKVKTRYNLSQLIKSFTISSLAFLVIAIIFLFTYYKETIKITLNDSTSKENKSINNIAAYIDDIKINDKEKIKNHEGQFVFILTETEIKNSFQKIKTYLKKGKDNFARIEINKILNSNASESIKLKAKNLASFISRPDFITFNDYLSLKEIQNNPSIYSNVYIKWSGIINNIEKKDNITYFDFYVGYNKNTLEGIITTKTTFDIDIDFKDSAEILGQIDYNYNTKELTLNAITIRKIEKKRINFMTNK</sequence>
<reference evidence="4" key="2">
    <citation type="submission" date="2022-12" db="EMBL/GenBank/DDBJ databases">
        <title>Whole genome sequencing of Borrelia miyamotoi strains isolated at the Russian territory.</title>
        <authorList>
            <person name="Kuleshov K.V."/>
            <person name="Platonov A.E."/>
            <person name="Goptar I.A."/>
            <person name="Shipulin G.A."/>
            <person name="Markelov M.L."/>
            <person name="Koetsveld J."/>
            <person name="Kolyasnikova N.M."/>
            <person name="Sarksyan D.S."/>
            <person name="Toporkova M.G."/>
            <person name="Hovius J.W."/>
        </authorList>
    </citation>
    <scope>NUCLEOTIDE SEQUENCE</scope>
    <source>
        <strain evidence="4">Yekat-76</strain>
    </source>
</reference>
<evidence type="ECO:0008006" key="7">
    <source>
        <dbReference type="Google" id="ProtNLM"/>
    </source>
</evidence>
<dbReference type="InterPro" id="IPR019734">
    <property type="entry name" value="TPR_rpt"/>
</dbReference>
<evidence type="ECO:0000256" key="2">
    <source>
        <dbReference type="SAM" id="Phobius"/>
    </source>
</evidence>
<dbReference type="Proteomes" id="UP000291995">
    <property type="component" value="Chromosome"/>
</dbReference>
<feature type="repeat" description="TPR" evidence="1">
    <location>
        <begin position="37"/>
        <end position="70"/>
    </location>
</feature>
<dbReference type="InterPro" id="IPR011990">
    <property type="entry name" value="TPR-like_helical_dom_sf"/>
</dbReference>
<keyword evidence="2" id="KW-0472">Membrane</keyword>
<keyword evidence="2" id="KW-0812">Transmembrane</keyword>
<dbReference type="SMART" id="SM00028">
    <property type="entry name" value="TPR"/>
    <property type="match status" value="2"/>
</dbReference>
<dbReference type="EMBL" id="CP024333">
    <property type="protein sequence ID" value="ATQ16229.2"/>
    <property type="molecule type" value="Genomic_DNA"/>
</dbReference>
<protein>
    <recommendedName>
        <fullName evidence="7">Tetratricopeptide repeat protein</fullName>
    </recommendedName>
</protein>